<dbReference type="GO" id="GO:0042759">
    <property type="term" value="P:long-chain fatty acid biosynthetic process"/>
    <property type="evidence" value="ECO:0007669"/>
    <property type="project" value="TreeGrafter"/>
</dbReference>
<sequence length="135" mass="14739">MSDPYAWTPNIVDIQVLRVGQFLIITSPSEVATMAGRRWREAVASEASTFLDEEPVVVLSSPANTYAHYLTTPEEYDIQRYEGASTLYGRDSLSAYINLTVSNLNYLSPDATGQPAQGPPPPTTGTSRCHLSRAS</sequence>
<dbReference type="GO" id="GO:0016020">
    <property type="term" value="C:membrane"/>
    <property type="evidence" value="ECO:0007669"/>
    <property type="project" value="GOC"/>
</dbReference>
<keyword evidence="1" id="KW-0479">Metal-binding</keyword>
<name>A0A8H7NFI6_BIOOC</name>
<dbReference type="EMBL" id="JADCTT010000003">
    <property type="protein sequence ID" value="KAF9754746.1"/>
    <property type="molecule type" value="Genomic_DNA"/>
</dbReference>
<feature type="binding site" evidence="1">
    <location>
        <position position="30"/>
    </location>
    <ligand>
        <name>Zn(2+)</name>
        <dbReference type="ChEBI" id="CHEBI:29105"/>
    </ligand>
</feature>
<evidence type="ECO:0000256" key="1">
    <source>
        <dbReference type="PIRSR" id="PIRSR606823-2"/>
    </source>
</evidence>
<dbReference type="AlphaFoldDB" id="A0A8H7NFI6"/>
<dbReference type="InterPro" id="IPR006823">
    <property type="entry name" value="Ceramidase_alk"/>
</dbReference>
<feature type="binding site" evidence="1">
    <location>
        <position position="69"/>
    </location>
    <ligand>
        <name>Zn(2+)</name>
        <dbReference type="ChEBI" id="CHEBI:29105"/>
    </ligand>
</feature>
<proteinExistence type="predicted"/>
<protein>
    <recommendedName>
        <fullName evidence="3">Neutral/alkaline non-lysosomal ceramidase N-terminal domain-containing protein</fullName>
    </recommendedName>
</protein>
<reference evidence="4" key="1">
    <citation type="submission" date="2020-10" db="EMBL/GenBank/DDBJ databases">
        <title>High-Quality Genome Resource of Clonostachys rosea strain S41 by Oxford Nanopore Long-Read Sequencing.</title>
        <authorList>
            <person name="Wang H."/>
        </authorList>
    </citation>
    <scope>NUCLEOTIDE SEQUENCE</scope>
    <source>
        <strain evidence="4">S41</strain>
    </source>
</reference>
<evidence type="ECO:0000313" key="4">
    <source>
        <dbReference type="EMBL" id="KAF9754746.1"/>
    </source>
</evidence>
<dbReference type="GO" id="GO:0046872">
    <property type="term" value="F:metal ion binding"/>
    <property type="evidence" value="ECO:0007669"/>
    <property type="project" value="UniProtKB-KW"/>
</dbReference>
<dbReference type="GO" id="GO:0046514">
    <property type="term" value="P:ceramide catabolic process"/>
    <property type="evidence" value="ECO:0007669"/>
    <property type="project" value="InterPro"/>
</dbReference>
<accession>A0A8H7NFI6</accession>
<dbReference type="PANTHER" id="PTHR12670:SF1">
    <property type="entry name" value="NEUTRAL CERAMIDASE"/>
    <property type="match status" value="1"/>
</dbReference>
<dbReference type="Proteomes" id="UP000616885">
    <property type="component" value="Unassembled WGS sequence"/>
</dbReference>
<organism evidence="4 5">
    <name type="scientific">Bionectria ochroleuca</name>
    <name type="common">Gliocladium roseum</name>
    <dbReference type="NCBI Taxonomy" id="29856"/>
    <lineage>
        <taxon>Eukaryota</taxon>
        <taxon>Fungi</taxon>
        <taxon>Dikarya</taxon>
        <taxon>Ascomycota</taxon>
        <taxon>Pezizomycotina</taxon>
        <taxon>Sordariomycetes</taxon>
        <taxon>Hypocreomycetidae</taxon>
        <taxon>Hypocreales</taxon>
        <taxon>Bionectriaceae</taxon>
        <taxon>Clonostachys</taxon>
    </lineage>
</organism>
<evidence type="ECO:0000256" key="2">
    <source>
        <dbReference type="SAM" id="MobiDB-lite"/>
    </source>
</evidence>
<evidence type="ECO:0000259" key="3">
    <source>
        <dbReference type="Pfam" id="PF04734"/>
    </source>
</evidence>
<keyword evidence="1" id="KW-0862">Zinc</keyword>
<dbReference type="GO" id="GO:0005576">
    <property type="term" value="C:extracellular region"/>
    <property type="evidence" value="ECO:0007669"/>
    <property type="project" value="TreeGrafter"/>
</dbReference>
<evidence type="ECO:0000313" key="5">
    <source>
        <dbReference type="Proteomes" id="UP000616885"/>
    </source>
</evidence>
<comment type="caution">
    <text evidence="4">The sequence shown here is derived from an EMBL/GenBank/DDBJ whole genome shotgun (WGS) entry which is preliminary data.</text>
</comment>
<dbReference type="GO" id="GO:0046512">
    <property type="term" value="P:sphingosine biosynthetic process"/>
    <property type="evidence" value="ECO:0007669"/>
    <property type="project" value="TreeGrafter"/>
</dbReference>
<dbReference type="PANTHER" id="PTHR12670">
    <property type="entry name" value="CERAMIDASE"/>
    <property type="match status" value="1"/>
</dbReference>
<feature type="region of interest" description="Disordered" evidence="2">
    <location>
        <begin position="108"/>
        <end position="135"/>
    </location>
</feature>
<gene>
    <name evidence="4" type="ORF">IM811_010187</name>
</gene>
<feature type="domain" description="Neutral/alkaline non-lysosomal ceramidase N-terminal" evidence="3">
    <location>
        <begin position="1"/>
        <end position="98"/>
    </location>
</feature>
<dbReference type="InterPro" id="IPR031329">
    <property type="entry name" value="NEUT/ALK_ceramidase_N"/>
</dbReference>
<dbReference type="GO" id="GO:0017040">
    <property type="term" value="F:N-acylsphingosine amidohydrolase activity"/>
    <property type="evidence" value="ECO:0007669"/>
    <property type="project" value="InterPro"/>
</dbReference>
<dbReference type="Pfam" id="PF04734">
    <property type="entry name" value="Ceramidase_alk"/>
    <property type="match status" value="1"/>
</dbReference>
<comment type="cofactor">
    <cofactor evidence="1">
        <name>Zn(2+)</name>
        <dbReference type="ChEBI" id="CHEBI:29105"/>
    </cofactor>
    <text evidence="1">Binds 1 zinc ion per subunit.</text>
</comment>